<protein>
    <submittedName>
        <fullName evidence="2">Ino eighty subunit 1</fullName>
    </submittedName>
</protein>
<dbReference type="InterPro" id="IPR038014">
    <property type="entry name" value="Ies1"/>
</dbReference>
<evidence type="ECO:0000313" key="2">
    <source>
        <dbReference type="EMBL" id="OLL25475.1"/>
    </source>
</evidence>
<accession>A0A1U7LS30</accession>
<dbReference type="EMBL" id="LXFE01000396">
    <property type="protein sequence ID" value="OLL25475.1"/>
    <property type="molecule type" value="Genomic_DNA"/>
</dbReference>
<dbReference type="OrthoDB" id="5413003at2759"/>
<dbReference type="Proteomes" id="UP000186594">
    <property type="component" value="Unassembled WGS sequence"/>
</dbReference>
<reference evidence="2 3" key="1">
    <citation type="submission" date="2016-04" db="EMBL/GenBank/DDBJ databases">
        <title>Evolutionary innovation and constraint leading to complex multicellularity in the Ascomycota.</title>
        <authorList>
            <person name="Cisse O."/>
            <person name="Nguyen A."/>
            <person name="Hewitt D.A."/>
            <person name="Jedd G."/>
            <person name="Stajich J.E."/>
        </authorList>
    </citation>
    <scope>NUCLEOTIDE SEQUENCE [LARGE SCALE GENOMIC DNA]</scope>
    <source>
        <strain evidence="2 3">DAH-3</strain>
    </source>
</reference>
<keyword evidence="3" id="KW-1185">Reference proteome</keyword>
<dbReference type="PANTHER" id="PTHR37287:SF1">
    <property type="entry name" value="INO EIGHTY SUBUNIT 1"/>
    <property type="match status" value="1"/>
</dbReference>
<organism evidence="2 3">
    <name type="scientific">Neolecta irregularis (strain DAH-3)</name>
    <dbReference type="NCBI Taxonomy" id="1198029"/>
    <lineage>
        <taxon>Eukaryota</taxon>
        <taxon>Fungi</taxon>
        <taxon>Dikarya</taxon>
        <taxon>Ascomycota</taxon>
        <taxon>Taphrinomycotina</taxon>
        <taxon>Neolectales</taxon>
        <taxon>Neolectaceae</taxon>
        <taxon>Neolecta</taxon>
    </lineage>
</organism>
<dbReference type="PANTHER" id="PTHR37287">
    <property type="entry name" value="INO EIGHTY SUBUNIT 1"/>
    <property type="match status" value="1"/>
</dbReference>
<comment type="caution">
    <text evidence="2">The sequence shown here is derived from an EMBL/GenBank/DDBJ whole genome shotgun (WGS) entry which is preliminary data.</text>
</comment>
<feature type="region of interest" description="Disordered" evidence="1">
    <location>
        <begin position="290"/>
        <end position="345"/>
    </location>
</feature>
<dbReference type="AlphaFoldDB" id="A0A1U7LS30"/>
<dbReference type="STRING" id="1198029.A0A1U7LS30"/>
<gene>
    <name evidence="2" type="ORF">NEOLI_002762</name>
</gene>
<evidence type="ECO:0000256" key="1">
    <source>
        <dbReference type="SAM" id="MobiDB-lite"/>
    </source>
</evidence>
<evidence type="ECO:0000313" key="3">
    <source>
        <dbReference type="Proteomes" id="UP000186594"/>
    </source>
</evidence>
<sequence length="424" mass="49051">MLAAPSSPLRTGYSPSPAPSTIDPEAIHSHKPEKASVFAGSKIPHLKKPDGEPLYRKDVQFDFLSYIFSDQHAAFTSPFTHEKLTFLQLYMESFRSSAKCSKVLRDRIAIDERAAKSIAMVSLLVNVGRINTTLTFFYEMRAALRTYHPIPCLQLMFPQDRKNLQDAPRLKSILKAMTEDQAQPQSYDQLVKSFAHPTTNPMSLLFIFSNYAPKLTEAEFSSPREFYDLFTRSTLSSESRGNAFLYLVWKYLEKNGPDENPFEFLEAPIQHPKIAKKPKRDKKAADYYELSTPTPVTPGDLDQLPTAVRSSSRRKRKIVELGTQEDSDIETEPTQAEQDQKRQRKIEKRYKKLRLRDFKERRRERKREGALLREWRLVSAMDPLDDSEREKFNDLDNGEEAEAFLAALRRGERRGLRWRMSEMV</sequence>
<feature type="region of interest" description="Disordered" evidence="1">
    <location>
        <begin position="1"/>
        <end position="26"/>
    </location>
</feature>
<proteinExistence type="predicted"/>
<dbReference type="OMA" id="DEHFEST"/>
<dbReference type="GO" id="GO:0031011">
    <property type="term" value="C:Ino80 complex"/>
    <property type="evidence" value="ECO:0007669"/>
    <property type="project" value="InterPro"/>
</dbReference>
<name>A0A1U7LS30_NEOID</name>